<evidence type="ECO:0000256" key="15">
    <source>
        <dbReference type="RuleBase" id="RU363016"/>
    </source>
</evidence>
<dbReference type="Gene3D" id="2.40.50.140">
    <property type="entry name" value="Nucleic acid-binding proteins"/>
    <property type="match status" value="1"/>
</dbReference>
<comment type="caution">
    <text evidence="18">The sequence shown here is derived from an EMBL/GenBank/DDBJ whole genome shotgun (WGS) entry which is preliminary data.</text>
</comment>
<dbReference type="PROSITE" id="PS51192">
    <property type="entry name" value="HELICASE_ATP_BIND_1"/>
    <property type="match status" value="1"/>
</dbReference>
<dbReference type="GO" id="GO:0006281">
    <property type="term" value="P:DNA repair"/>
    <property type="evidence" value="ECO:0007669"/>
    <property type="project" value="UniProtKB-UniRule"/>
</dbReference>
<dbReference type="STRING" id="1805238.AUJ23_00135"/>
<dbReference type="GO" id="GO:0043138">
    <property type="term" value="F:3'-5' DNA helicase activity"/>
    <property type="evidence" value="ECO:0007669"/>
    <property type="project" value="UniProtKB-EC"/>
</dbReference>
<protein>
    <recommendedName>
        <fullName evidence="2 15">ATP-dependent DNA helicase RecG</fullName>
        <ecNumber evidence="13 15">5.6.2.4</ecNumber>
    </recommendedName>
</protein>
<sequence length="707" mass="80847">MNLKEKVTKLNRIGKTLEKRLSVLGIETVEDLLFYFPFRYEDYSSILTIASLQAGQEVTIKGKIELINSKRSHKSRKIITEALIFDGSERLRVVWFGQPFISKNLHVGEELFFSGKVKSDIFGLQMVSPAYERVKKETTHTARIVPIYPLTIGITQKQIRFLVSQVVHYVDEIVDWLPDDVRDVADVMELREAIRSIHFPENQDDIAHAEKRLKFDELFVLQLRAEMLRQAISVSKAPVIKFQENYTKEFVASLPFELTKDQKVASWEIIQDLGKAKPMNRLLEGDVGSGKTVVAGMATLNTVLNNYQVAIMAPTEILAKQHYESFCVLLKDHEINVCLLTRSMRFINRDKVEINGDNVEKESLSLKELSEKIESGKINVIIGTHALLSDKIKFKDLALVIVDEQHRFGVEQRASLIRRQSALVPHFLSMTATPIPRSFALTMYGDLDLSIIKQMPKDRKVIKTRLVDDHNRQKAYDFIREQVKQGRQVFVICPLIEQKEKDENEIEIINYSFTGSQEKKSVLIEYEKLNKQIFPDLRVDYLHGKLKSVEKDEKMQNFASGKIDILVSTSVVEVGVDIPNASVMMIEGAENFGLAQLHQFRGRVGRSSHQSYCFLFTTKTSVKSKERLEFFEKTNDGFVLAEYDLQVRGPGAVYGTSQSGLMNLKIATMKDISIIKLARDVARGMDFQKYPSLKKKVGEWEKDVHLE</sequence>
<dbReference type="Pfam" id="PF00270">
    <property type="entry name" value="DEAD"/>
    <property type="match status" value="1"/>
</dbReference>
<dbReference type="InterPro" id="IPR012340">
    <property type="entry name" value="NA-bd_OB-fold"/>
</dbReference>
<evidence type="ECO:0000256" key="7">
    <source>
        <dbReference type="ARBA" id="ARBA00022840"/>
    </source>
</evidence>
<evidence type="ECO:0000259" key="17">
    <source>
        <dbReference type="PROSITE" id="PS51194"/>
    </source>
</evidence>
<dbReference type="SMART" id="SM00487">
    <property type="entry name" value="DEXDc"/>
    <property type="match status" value="1"/>
</dbReference>
<evidence type="ECO:0000256" key="1">
    <source>
        <dbReference type="ARBA" id="ARBA00007504"/>
    </source>
</evidence>
<comment type="similarity">
    <text evidence="1 15">Belongs to the helicase family. RecG subfamily.</text>
</comment>
<evidence type="ECO:0000256" key="5">
    <source>
        <dbReference type="ARBA" id="ARBA00022801"/>
    </source>
</evidence>
<evidence type="ECO:0000256" key="2">
    <source>
        <dbReference type="ARBA" id="ARBA00017846"/>
    </source>
</evidence>
<feature type="domain" description="Helicase C-terminal" evidence="17">
    <location>
        <begin position="498"/>
        <end position="646"/>
    </location>
</feature>
<evidence type="ECO:0000256" key="3">
    <source>
        <dbReference type="ARBA" id="ARBA00022741"/>
    </source>
</evidence>
<dbReference type="Pfam" id="PF00271">
    <property type="entry name" value="Helicase_C"/>
    <property type="match status" value="1"/>
</dbReference>
<evidence type="ECO:0000259" key="16">
    <source>
        <dbReference type="PROSITE" id="PS51192"/>
    </source>
</evidence>
<proteinExistence type="inferred from homology"/>
<keyword evidence="7 15" id="KW-0067">ATP-binding</keyword>
<dbReference type="InterPro" id="IPR045562">
    <property type="entry name" value="RecG_dom3_C"/>
</dbReference>
<dbReference type="SUPFAM" id="SSF52540">
    <property type="entry name" value="P-loop containing nucleoside triphosphate hydrolases"/>
    <property type="match status" value="2"/>
</dbReference>
<dbReference type="InterPro" id="IPR047112">
    <property type="entry name" value="RecG/Mfd"/>
</dbReference>
<dbReference type="Pfam" id="PF19833">
    <property type="entry name" value="RecG_dom3_C"/>
    <property type="match status" value="1"/>
</dbReference>
<dbReference type="PROSITE" id="PS51194">
    <property type="entry name" value="HELICASE_CTER"/>
    <property type="match status" value="1"/>
</dbReference>
<keyword evidence="11" id="KW-0413">Isomerase</keyword>
<dbReference type="EMBL" id="MNVC01000002">
    <property type="protein sequence ID" value="OIO20514.1"/>
    <property type="molecule type" value="Genomic_DNA"/>
</dbReference>
<evidence type="ECO:0000313" key="19">
    <source>
        <dbReference type="Proteomes" id="UP000181941"/>
    </source>
</evidence>
<dbReference type="PANTHER" id="PTHR47964:SF1">
    <property type="entry name" value="ATP-DEPENDENT DNA HELICASE HOMOLOG RECG, CHLOROPLASTIC"/>
    <property type="match status" value="1"/>
</dbReference>
<dbReference type="SMART" id="SM00490">
    <property type="entry name" value="HELICc"/>
    <property type="match status" value="1"/>
</dbReference>
<dbReference type="InterPro" id="IPR011545">
    <property type="entry name" value="DEAD/DEAH_box_helicase_dom"/>
</dbReference>
<evidence type="ECO:0000256" key="10">
    <source>
        <dbReference type="ARBA" id="ARBA00023204"/>
    </source>
</evidence>
<keyword evidence="4 15" id="KW-0227">DNA damage</keyword>
<dbReference type="NCBIfam" id="TIGR00643">
    <property type="entry name" value="recG"/>
    <property type="match status" value="1"/>
</dbReference>
<dbReference type="NCBIfam" id="NF008168">
    <property type="entry name" value="PRK10917.2-2"/>
    <property type="match status" value="1"/>
</dbReference>
<dbReference type="PANTHER" id="PTHR47964">
    <property type="entry name" value="ATP-DEPENDENT DNA HELICASE HOMOLOG RECG, CHLOROPLASTIC"/>
    <property type="match status" value="1"/>
</dbReference>
<dbReference type="Proteomes" id="UP000181941">
    <property type="component" value="Unassembled WGS sequence"/>
</dbReference>
<dbReference type="InterPro" id="IPR001650">
    <property type="entry name" value="Helicase_C-like"/>
</dbReference>
<dbReference type="GO" id="GO:0016887">
    <property type="term" value="F:ATP hydrolysis activity"/>
    <property type="evidence" value="ECO:0007669"/>
    <property type="project" value="RHEA"/>
</dbReference>
<evidence type="ECO:0000256" key="4">
    <source>
        <dbReference type="ARBA" id="ARBA00022763"/>
    </source>
</evidence>
<comment type="catalytic activity">
    <reaction evidence="14 15">
        <text>ATP + H2O = ADP + phosphate + H(+)</text>
        <dbReference type="Rhea" id="RHEA:13065"/>
        <dbReference type="ChEBI" id="CHEBI:15377"/>
        <dbReference type="ChEBI" id="CHEBI:15378"/>
        <dbReference type="ChEBI" id="CHEBI:30616"/>
        <dbReference type="ChEBI" id="CHEBI:43474"/>
        <dbReference type="ChEBI" id="CHEBI:456216"/>
        <dbReference type="EC" id="5.6.2.4"/>
    </reaction>
</comment>
<evidence type="ECO:0000256" key="12">
    <source>
        <dbReference type="ARBA" id="ARBA00034617"/>
    </source>
</evidence>
<comment type="function">
    <text evidence="15">Plays a critical role in recombination and DNA repair. Helps process Holliday junction intermediates to mature products by catalyzing branch migration. Has replication fork regression activity, unwinds stalled or blocked replication forks to make a HJ that can be resolved. Has a DNA unwinding activity characteristic of a DNA helicase with 3'-5' polarity.</text>
</comment>
<evidence type="ECO:0000256" key="14">
    <source>
        <dbReference type="ARBA" id="ARBA00048988"/>
    </source>
</evidence>
<dbReference type="InterPro" id="IPR004609">
    <property type="entry name" value="ATP-dep_DNA_helicase_RecG"/>
</dbReference>
<gene>
    <name evidence="18" type="ORF">AUJ23_00135</name>
</gene>
<evidence type="ECO:0000256" key="8">
    <source>
        <dbReference type="ARBA" id="ARBA00023125"/>
    </source>
</evidence>
<keyword evidence="3 15" id="KW-0547">Nucleotide-binding</keyword>
<dbReference type="InterPro" id="IPR027417">
    <property type="entry name" value="P-loop_NTPase"/>
</dbReference>
<evidence type="ECO:0000256" key="6">
    <source>
        <dbReference type="ARBA" id="ARBA00022806"/>
    </source>
</evidence>
<dbReference type="GO" id="GO:0006310">
    <property type="term" value="P:DNA recombination"/>
    <property type="evidence" value="ECO:0007669"/>
    <property type="project" value="UniProtKB-UniRule"/>
</dbReference>
<dbReference type="CDD" id="cd04488">
    <property type="entry name" value="RecG_wedge_OBF"/>
    <property type="match status" value="1"/>
</dbReference>
<dbReference type="InterPro" id="IPR033454">
    <property type="entry name" value="RecG_wedge"/>
</dbReference>
<dbReference type="EC" id="5.6.2.4" evidence="13 15"/>
<dbReference type="SUPFAM" id="SSF50249">
    <property type="entry name" value="Nucleic acid-binding proteins"/>
    <property type="match status" value="1"/>
</dbReference>
<dbReference type="InterPro" id="IPR014001">
    <property type="entry name" value="Helicase_ATP-bd"/>
</dbReference>
<organism evidence="18 19">
    <name type="scientific">Candidatus Magasanikbacteria bacterium CG1_02_32_51</name>
    <dbReference type="NCBI Taxonomy" id="1805238"/>
    <lineage>
        <taxon>Bacteria</taxon>
        <taxon>Candidatus Magasanikiibacteriota</taxon>
    </lineage>
</organism>
<name>A0A1J4U7J6_9BACT</name>
<accession>A0A1J4U7J6</accession>
<dbReference type="Pfam" id="PF17191">
    <property type="entry name" value="RecG_wedge"/>
    <property type="match status" value="1"/>
</dbReference>
<evidence type="ECO:0000256" key="11">
    <source>
        <dbReference type="ARBA" id="ARBA00023235"/>
    </source>
</evidence>
<keyword evidence="6 15" id="KW-0347">Helicase</keyword>
<dbReference type="AlphaFoldDB" id="A0A1J4U7J6"/>
<keyword evidence="8" id="KW-0238">DNA-binding</keyword>
<comment type="catalytic activity">
    <reaction evidence="12 15">
        <text>Couples ATP hydrolysis with the unwinding of duplex DNA by translocating in the 3'-5' direction.</text>
        <dbReference type="EC" id="5.6.2.4"/>
    </reaction>
</comment>
<keyword evidence="10 15" id="KW-0234">DNA repair</keyword>
<evidence type="ECO:0000256" key="9">
    <source>
        <dbReference type="ARBA" id="ARBA00023172"/>
    </source>
</evidence>
<evidence type="ECO:0000313" key="18">
    <source>
        <dbReference type="EMBL" id="OIO20514.1"/>
    </source>
</evidence>
<dbReference type="GO" id="GO:0003677">
    <property type="term" value="F:DNA binding"/>
    <property type="evidence" value="ECO:0007669"/>
    <property type="project" value="UniProtKB-KW"/>
</dbReference>
<keyword evidence="5 15" id="KW-0378">Hydrolase</keyword>
<feature type="domain" description="Helicase ATP-binding" evidence="16">
    <location>
        <begin position="272"/>
        <end position="452"/>
    </location>
</feature>
<keyword evidence="9 15" id="KW-0233">DNA recombination</keyword>
<dbReference type="GO" id="GO:0005524">
    <property type="term" value="F:ATP binding"/>
    <property type="evidence" value="ECO:0007669"/>
    <property type="project" value="UniProtKB-KW"/>
</dbReference>
<dbReference type="NCBIfam" id="NF008165">
    <property type="entry name" value="PRK10917.1-3"/>
    <property type="match status" value="1"/>
</dbReference>
<reference evidence="18 19" key="1">
    <citation type="journal article" date="2016" name="Environ. Microbiol.">
        <title>Genomic resolution of a cold subsurface aquifer community provides metabolic insights for novel microbes adapted to high CO concentrations.</title>
        <authorList>
            <person name="Probst A.J."/>
            <person name="Castelle C.J."/>
            <person name="Singh A."/>
            <person name="Brown C.T."/>
            <person name="Anantharaman K."/>
            <person name="Sharon I."/>
            <person name="Hug L.A."/>
            <person name="Burstein D."/>
            <person name="Emerson J.B."/>
            <person name="Thomas B.C."/>
            <person name="Banfield J.F."/>
        </authorList>
    </citation>
    <scope>NUCLEOTIDE SEQUENCE [LARGE SCALE GENOMIC DNA]</scope>
    <source>
        <strain evidence="18">CG1_02_32_51</strain>
    </source>
</reference>
<dbReference type="CDD" id="cd17992">
    <property type="entry name" value="DEXHc_RecG"/>
    <property type="match status" value="1"/>
</dbReference>
<dbReference type="Gene3D" id="3.40.50.300">
    <property type="entry name" value="P-loop containing nucleotide triphosphate hydrolases"/>
    <property type="match status" value="2"/>
</dbReference>
<evidence type="ECO:0000256" key="13">
    <source>
        <dbReference type="ARBA" id="ARBA00034808"/>
    </source>
</evidence>